<dbReference type="AlphaFoldDB" id="A0A4S2F5E4"/>
<protein>
    <recommendedName>
        <fullName evidence="1">LicD/FKTN/FKRP nucleotidyltransferase domain-containing protein</fullName>
    </recommendedName>
</protein>
<reference evidence="2 3" key="1">
    <citation type="submission" date="2019-04" db="EMBL/GenBank/DDBJ databases">
        <title>Microbes associate with the intestines of laboratory mice.</title>
        <authorList>
            <person name="Navarre W."/>
            <person name="Wong E."/>
            <person name="Huang K."/>
            <person name="Tropini C."/>
            <person name="Ng K."/>
            <person name="Yu B."/>
        </authorList>
    </citation>
    <scope>NUCLEOTIDE SEQUENCE [LARGE SCALE GENOMIC DNA]</scope>
    <source>
        <strain evidence="2 3">NM07_P-09</strain>
    </source>
</reference>
<dbReference type="InterPro" id="IPR007074">
    <property type="entry name" value="LicD/FKTN/FKRP_NTP_transf"/>
</dbReference>
<dbReference type="Proteomes" id="UP000310263">
    <property type="component" value="Unassembled WGS sequence"/>
</dbReference>
<evidence type="ECO:0000313" key="3">
    <source>
        <dbReference type="Proteomes" id="UP000310263"/>
    </source>
</evidence>
<dbReference type="InterPro" id="IPR052942">
    <property type="entry name" value="LPS_cholinephosphotransferase"/>
</dbReference>
<sequence>METTPYPGDSLDRLHHELLEMLKVFDQACKDAHLTYFIEGGTALGALRHGGFIPWDDDVDVSMPTDDYTRMLEVLPRYLPKGYSLHTWENTPHYTRLWATLWRDNTRFQDSVAVEAGMEQGIFLDTFRLVRLDRNPGIAARQRRRLLFWQRMAYLKYLAHPHNVPNRALELACQAAHGVVRHMSMAHIAQMFERACHTENPGDLMVDATYADYEPIPAQDLLPPVPIKFEGVELMGPHNIEAYLTATYGDWQALPPADKRYTHAPEVLDFGDGINVVEAAKKQS</sequence>
<dbReference type="RefSeq" id="WP_136012210.1">
    <property type="nucleotide sequence ID" value="NZ_SRYE01000002.1"/>
</dbReference>
<dbReference type="Pfam" id="PF04991">
    <property type="entry name" value="LicD"/>
    <property type="match status" value="1"/>
</dbReference>
<keyword evidence="3" id="KW-1185">Reference proteome</keyword>
<feature type="domain" description="LicD/FKTN/FKRP nucleotidyltransferase" evidence="1">
    <location>
        <begin position="29"/>
        <end position="249"/>
    </location>
</feature>
<organism evidence="2 3">
    <name type="scientific">Muricaecibacterium torontonense</name>
    <dbReference type="NCBI Taxonomy" id="3032871"/>
    <lineage>
        <taxon>Bacteria</taxon>
        <taxon>Bacillati</taxon>
        <taxon>Actinomycetota</taxon>
        <taxon>Coriobacteriia</taxon>
        <taxon>Coriobacteriales</taxon>
        <taxon>Atopobiaceae</taxon>
        <taxon>Muricaecibacterium</taxon>
    </lineage>
</organism>
<gene>
    <name evidence="2" type="ORF">E5334_03380</name>
</gene>
<evidence type="ECO:0000259" key="1">
    <source>
        <dbReference type="Pfam" id="PF04991"/>
    </source>
</evidence>
<accession>A0A4S2F5E4</accession>
<name>A0A4S2F5E4_9ACTN</name>
<dbReference type="EMBL" id="SRYE01000002">
    <property type="protein sequence ID" value="TGY62481.1"/>
    <property type="molecule type" value="Genomic_DNA"/>
</dbReference>
<dbReference type="PANTHER" id="PTHR43404:SF2">
    <property type="entry name" value="LIPOPOLYSACCHARIDE CHOLINEPHOSPHOTRANSFERASE LICD"/>
    <property type="match status" value="1"/>
</dbReference>
<comment type="caution">
    <text evidence="2">The sequence shown here is derived from an EMBL/GenBank/DDBJ whole genome shotgun (WGS) entry which is preliminary data.</text>
</comment>
<proteinExistence type="predicted"/>
<evidence type="ECO:0000313" key="2">
    <source>
        <dbReference type="EMBL" id="TGY62481.1"/>
    </source>
</evidence>
<dbReference type="OrthoDB" id="3780655at2"/>
<dbReference type="GO" id="GO:0009100">
    <property type="term" value="P:glycoprotein metabolic process"/>
    <property type="evidence" value="ECO:0007669"/>
    <property type="project" value="UniProtKB-ARBA"/>
</dbReference>
<dbReference type="PANTHER" id="PTHR43404">
    <property type="entry name" value="LIPOPOLYSACCHARIDE CHOLINEPHOSPHOTRANSFERASE LICD"/>
    <property type="match status" value="1"/>
</dbReference>